<dbReference type="CDD" id="cd01314">
    <property type="entry name" value="D-HYD"/>
    <property type="match status" value="1"/>
</dbReference>
<dbReference type="Gene3D" id="3.20.20.140">
    <property type="entry name" value="Metal-dependent hydrolases"/>
    <property type="match status" value="1"/>
</dbReference>
<evidence type="ECO:0000313" key="7">
    <source>
        <dbReference type="EMBL" id="NIZ41334.1"/>
    </source>
</evidence>
<dbReference type="SUPFAM" id="SSF51338">
    <property type="entry name" value="Composite domain of metallo-dependent hydrolases"/>
    <property type="match status" value="1"/>
</dbReference>
<dbReference type="InterPro" id="IPR032466">
    <property type="entry name" value="Metal_Hydrolase"/>
</dbReference>
<evidence type="ECO:0000256" key="1">
    <source>
        <dbReference type="ARBA" id="ARBA00001947"/>
    </source>
</evidence>
<dbReference type="SUPFAM" id="SSF51556">
    <property type="entry name" value="Metallo-dependent hydrolases"/>
    <property type="match status" value="1"/>
</dbReference>
<name>A0A968GE28_9SPIO</name>
<dbReference type="AlphaFoldDB" id="A0A968GE28"/>
<dbReference type="Gene3D" id="2.30.40.10">
    <property type="entry name" value="Urease, subunit C, domain 1"/>
    <property type="match status" value="1"/>
</dbReference>
<dbReference type="GO" id="GO:0004157">
    <property type="term" value="F:dihydropyrimidinase activity"/>
    <property type="evidence" value="ECO:0007669"/>
    <property type="project" value="UniProtKB-EC"/>
</dbReference>
<evidence type="ECO:0000256" key="2">
    <source>
        <dbReference type="ARBA" id="ARBA00008829"/>
    </source>
</evidence>
<keyword evidence="3" id="KW-0479">Metal-binding</keyword>
<evidence type="ECO:0000256" key="4">
    <source>
        <dbReference type="ARBA" id="ARBA00022801"/>
    </source>
</evidence>
<dbReference type="Pfam" id="PF01979">
    <property type="entry name" value="Amidohydro_1"/>
    <property type="match status" value="1"/>
</dbReference>
<sequence>MIVIKNGTVITEREALRIDIAIEHGKIVQMAPMIAVDDSIVVIDASDKYVLPGFIDAHTHFDLGEGDRQSVDDFTSGTKAAISGGTCTIIDFATQAKGGTLKEAFDTWMHKAQDRSSCNYRFHMAITDWNDDIRREMALMPTLGVTSFKMYMAYDALQSSDQDIYACLREVKKIGGVLGVHCENGGLIRTLTTEVKAGGRGDPSGHPLSRPVEVESEAIFRLGCISKLVNYPVMVVHLSSLSGLQIIRHLRQSGVEILAETCPQYLFLDDSYYNLPDFDGAKYVISPPLRRESDNEALIQAIIQKEIQTIATDHCSFSFQKQKMSGKDDFSKIPNGAPGVQNRALLIYHHLVHSGLISIHDMVDLLATQPAKIYDLYPKKGAIRVGSDADLVIFDSHKTTKLSLSEQYSRCDYTLFEDQTLTGRIDTVMLNGVIVVDNHAIIQENLGTYAKKGD</sequence>
<gene>
    <name evidence="7" type="primary">hydA</name>
    <name evidence="7" type="ORF">HCT14_07430</name>
</gene>
<comment type="PTM">
    <text evidence="5">Carbamylation allows a single lysine to coordinate two divalent metal cations.</text>
</comment>
<dbReference type="InterPro" id="IPR006680">
    <property type="entry name" value="Amidohydro-rel"/>
</dbReference>
<keyword evidence="4 7" id="KW-0378">Hydrolase</keyword>
<proteinExistence type="inferred from homology"/>
<accession>A0A968GE28</accession>
<dbReference type="EMBL" id="JAATLJ010000002">
    <property type="protein sequence ID" value="NIZ41334.1"/>
    <property type="molecule type" value="Genomic_DNA"/>
</dbReference>
<comment type="caution">
    <text evidence="7">The sequence shown here is derived from an EMBL/GenBank/DDBJ whole genome shotgun (WGS) entry which is preliminary data.</text>
</comment>
<dbReference type="FunFam" id="3.20.20.140:FF:000076">
    <property type="entry name" value="Dihydropyrimidinase like 2"/>
    <property type="match status" value="1"/>
</dbReference>
<dbReference type="RefSeq" id="WP_167700951.1">
    <property type="nucleotide sequence ID" value="NZ_CP118175.1"/>
</dbReference>
<keyword evidence="8" id="KW-1185">Reference proteome</keyword>
<evidence type="ECO:0000259" key="6">
    <source>
        <dbReference type="Pfam" id="PF01979"/>
    </source>
</evidence>
<dbReference type="GO" id="GO:0046872">
    <property type="term" value="F:metal ion binding"/>
    <property type="evidence" value="ECO:0007669"/>
    <property type="project" value="UniProtKB-KW"/>
</dbReference>
<dbReference type="InterPro" id="IPR011778">
    <property type="entry name" value="Hydantoinase/dihydroPyrase"/>
</dbReference>
<dbReference type="NCBIfam" id="TIGR02033">
    <property type="entry name" value="D-hydantoinase"/>
    <property type="match status" value="1"/>
</dbReference>
<evidence type="ECO:0000256" key="5">
    <source>
        <dbReference type="PIRSR" id="PIRSR611778-50"/>
    </source>
</evidence>
<dbReference type="Proteomes" id="UP000711995">
    <property type="component" value="Unassembled WGS sequence"/>
</dbReference>
<dbReference type="PANTHER" id="PTHR11647:SF1">
    <property type="entry name" value="COLLAPSIN RESPONSE MEDIATOR PROTEIN"/>
    <property type="match status" value="1"/>
</dbReference>
<dbReference type="GO" id="GO:0005829">
    <property type="term" value="C:cytosol"/>
    <property type="evidence" value="ECO:0007669"/>
    <property type="project" value="TreeGrafter"/>
</dbReference>
<evidence type="ECO:0000313" key="8">
    <source>
        <dbReference type="Proteomes" id="UP000711995"/>
    </source>
</evidence>
<dbReference type="PANTHER" id="PTHR11647">
    <property type="entry name" value="HYDRANTOINASE/DIHYDROPYRIMIDINASE FAMILY MEMBER"/>
    <property type="match status" value="1"/>
</dbReference>
<dbReference type="InterPro" id="IPR050378">
    <property type="entry name" value="Metallo-dep_Hydrolases_sf"/>
</dbReference>
<comment type="similarity">
    <text evidence="2">Belongs to the metallo-dependent hydrolases superfamily. Hydantoinase/dihydropyrimidinase family.</text>
</comment>
<feature type="modified residue" description="N6-carboxylysine" evidence="5">
    <location>
        <position position="149"/>
    </location>
</feature>
<dbReference type="EC" id="3.5.2.2" evidence="7"/>
<organism evidence="7 8">
    <name type="scientific">Entomospira entomophila</name>
    <dbReference type="NCBI Taxonomy" id="2719988"/>
    <lineage>
        <taxon>Bacteria</taxon>
        <taxon>Pseudomonadati</taxon>
        <taxon>Spirochaetota</taxon>
        <taxon>Spirochaetia</taxon>
        <taxon>Spirochaetales</taxon>
        <taxon>Spirochaetaceae</taxon>
        <taxon>Entomospira</taxon>
    </lineage>
</organism>
<dbReference type="InterPro" id="IPR011059">
    <property type="entry name" value="Metal-dep_hydrolase_composite"/>
</dbReference>
<reference evidence="7 8" key="1">
    <citation type="submission" date="2020-03" db="EMBL/GenBank/DDBJ databases">
        <title>Spirochaetal bacteria isolated from arthropods constitute a novel genus Entomospira genus novum within the order Spirochaetales.</title>
        <authorList>
            <person name="Grana-Miraglia L."/>
            <person name="Sikutova S."/>
            <person name="Fingerle V."/>
            <person name="Sing A."/>
            <person name="Castillo-Ramirez S."/>
            <person name="Margos G."/>
            <person name="Rudolf I."/>
        </authorList>
    </citation>
    <scope>NUCLEOTIDE SEQUENCE [LARGE SCALE GENOMIC DNA]</scope>
    <source>
        <strain evidence="7 8">BR193</strain>
    </source>
</reference>
<protein>
    <submittedName>
        <fullName evidence="7">Dihydropyrimidinase</fullName>
        <ecNumber evidence="7">3.5.2.2</ecNumber>
    </submittedName>
</protein>
<comment type="cofactor">
    <cofactor evidence="1">
        <name>Zn(2+)</name>
        <dbReference type="ChEBI" id="CHEBI:29105"/>
    </cofactor>
</comment>
<evidence type="ECO:0000256" key="3">
    <source>
        <dbReference type="ARBA" id="ARBA00022723"/>
    </source>
</evidence>
<feature type="domain" description="Amidohydrolase-related" evidence="6">
    <location>
        <begin position="49"/>
        <end position="435"/>
    </location>
</feature>